<dbReference type="SUPFAM" id="SSF54373">
    <property type="entry name" value="FAD-linked reductases, C-terminal domain"/>
    <property type="match status" value="1"/>
</dbReference>
<evidence type="ECO:0000313" key="4">
    <source>
        <dbReference type="Proteomes" id="UP000640426"/>
    </source>
</evidence>
<proteinExistence type="predicted"/>
<name>A0ABS0XM40_9SPHN</name>
<dbReference type="EMBL" id="JAELXS010000002">
    <property type="protein sequence ID" value="MBJ6121106.1"/>
    <property type="molecule type" value="Genomic_DNA"/>
</dbReference>
<dbReference type="PANTHER" id="PTHR13847:SF289">
    <property type="entry name" value="GLYCINE OXIDASE"/>
    <property type="match status" value="1"/>
</dbReference>
<keyword evidence="4" id="KW-1185">Reference proteome</keyword>
<feature type="domain" description="FAD dependent oxidoreductase" evidence="2">
    <location>
        <begin position="3"/>
        <end position="386"/>
    </location>
</feature>
<evidence type="ECO:0000313" key="3">
    <source>
        <dbReference type="EMBL" id="MBJ6121106.1"/>
    </source>
</evidence>
<evidence type="ECO:0000256" key="1">
    <source>
        <dbReference type="ARBA" id="ARBA00023002"/>
    </source>
</evidence>
<dbReference type="InterPro" id="IPR036188">
    <property type="entry name" value="FAD/NAD-bd_sf"/>
</dbReference>
<dbReference type="RefSeq" id="WP_199035681.1">
    <property type="nucleotide sequence ID" value="NZ_JAELXS010000002.1"/>
</dbReference>
<reference evidence="4" key="1">
    <citation type="submission" date="2020-12" db="EMBL/GenBank/DDBJ databases">
        <title>Hymenobacter sp.</title>
        <authorList>
            <person name="Kim M.K."/>
        </authorList>
    </citation>
    <scope>NUCLEOTIDE SEQUENCE [LARGE SCALE GENOMIC DNA]</scope>
    <source>
        <strain evidence="4">BT553</strain>
    </source>
</reference>
<sequence>MLKILVIGGGVVGRSIAWHLQRRGVQVVIVDPACAERAASWGNAGHIATEQVAPLASRAMVRSLPRRLFVRGGPLDLPPRMIATWLPFALRLLRSTQPRRFAAGEAALGSLLAEAMPAWRRLAAGLGAPDLLREQGHLVAWEDASSAARGRAAWQAANTGTARVGEIDANDRAILSVLSPNVVDAIRFSGSGQVADLDALAAAFDHALIAAGVRIERGTATIERRGAGVHVPGFDADRIIVAAGIGSRDLMAAAGDAVPLIAERGYHIRAAADRWPADLPPVVFEDRSIIVTRYADSVQVAGFVEFGRADAPPDLRKWERLERHVAALGLPITGPFRRWIGARPTLPDYLPAIGRSRRADNLYYAFGHQHLGLTLAPVTGELMAAMVLGEAPAIDCTPFDIARF</sequence>
<dbReference type="InterPro" id="IPR006076">
    <property type="entry name" value="FAD-dep_OxRdtase"/>
</dbReference>
<accession>A0ABS0XM40</accession>
<comment type="caution">
    <text evidence="3">The sequence shown here is derived from an EMBL/GenBank/DDBJ whole genome shotgun (WGS) entry which is preliminary data.</text>
</comment>
<dbReference type="SUPFAM" id="SSF51905">
    <property type="entry name" value="FAD/NAD(P)-binding domain"/>
    <property type="match status" value="1"/>
</dbReference>
<dbReference type="Gene3D" id="3.30.9.10">
    <property type="entry name" value="D-Amino Acid Oxidase, subunit A, domain 2"/>
    <property type="match status" value="1"/>
</dbReference>
<keyword evidence="1" id="KW-0560">Oxidoreductase</keyword>
<protein>
    <submittedName>
        <fullName evidence="3">FAD-binding oxidoreductase</fullName>
    </submittedName>
</protein>
<dbReference type="PANTHER" id="PTHR13847">
    <property type="entry name" value="SARCOSINE DEHYDROGENASE-RELATED"/>
    <property type="match status" value="1"/>
</dbReference>
<organism evidence="3 4">
    <name type="scientific">Sphingomonas mollis</name>
    <dbReference type="NCBI Taxonomy" id="2795726"/>
    <lineage>
        <taxon>Bacteria</taxon>
        <taxon>Pseudomonadati</taxon>
        <taxon>Pseudomonadota</taxon>
        <taxon>Alphaproteobacteria</taxon>
        <taxon>Sphingomonadales</taxon>
        <taxon>Sphingomonadaceae</taxon>
        <taxon>Sphingomonas</taxon>
    </lineage>
</organism>
<dbReference type="Pfam" id="PF01266">
    <property type="entry name" value="DAO"/>
    <property type="match status" value="1"/>
</dbReference>
<dbReference type="Proteomes" id="UP000640426">
    <property type="component" value="Unassembled WGS sequence"/>
</dbReference>
<dbReference type="Gene3D" id="3.50.50.60">
    <property type="entry name" value="FAD/NAD(P)-binding domain"/>
    <property type="match status" value="2"/>
</dbReference>
<gene>
    <name evidence="3" type="ORF">JAO74_04785</name>
</gene>
<evidence type="ECO:0000259" key="2">
    <source>
        <dbReference type="Pfam" id="PF01266"/>
    </source>
</evidence>